<sequence length="96" mass="11374">MAFLEIVFRKERDSWYNKIDTIKYQLGLNSLAQKENGISYKYREEGLTNKSPLLLRMNLVHLQNSGFPFKMNLSLVAFWSLRDLRSDAELTMLTRR</sequence>
<evidence type="ECO:0000313" key="1">
    <source>
        <dbReference type="EMBL" id="KEH32392.1"/>
    </source>
</evidence>
<keyword evidence="3" id="KW-1185">Reference proteome</keyword>
<dbReference type="HOGENOM" id="CLU_2362905_0_0_1"/>
<dbReference type="EnsemblPlants" id="KEH32392">
    <property type="protein sequence ID" value="KEH32392"/>
    <property type="gene ID" value="MTR_4g124105"/>
</dbReference>
<name>A0A072URV9_MEDTR</name>
<gene>
    <name evidence="1" type="ordered locus">MTR_4g124105</name>
</gene>
<organism evidence="1 3">
    <name type="scientific">Medicago truncatula</name>
    <name type="common">Barrel medic</name>
    <name type="synonym">Medicago tribuloides</name>
    <dbReference type="NCBI Taxonomy" id="3880"/>
    <lineage>
        <taxon>Eukaryota</taxon>
        <taxon>Viridiplantae</taxon>
        <taxon>Streptophyta</taxon>
        <taxon>Embryophyta</taxon>
        <taxon>Tracheophyta</taxon>
        <taxon>Spermatophyta</taxon>
        <taxon>Magnoliopsida</taxon>
        <taxon>eudicotyledons</taxon>
        <taxon>Gunneridae</taxon>
        <taxon>Pentapetalae</taxon>
        <taxon>rosids</taxon>
        <taxon>fabids</taxon>
        <taxon>Fabales</taxon>
        <taxon>Fabaceae</taxon>
        <taxon>Papilionoideae</taxon>
        <taxon>50 kb inversion clade</taxon>
        <taxon>NPAAA clade</taxon>
        <taxon>Hologalegina</taxon>
        <taxon>IRL clade</taxon>
        <taxon>Trifolieae</taxon>
        <taxon>Medicago</taxon>
    </lineage>
</organism>
<dbReference type="AlphaFoldDB" id="A0A072URV9"/>
<evidence type="ECO:0000313" key="2">
    <source>
        <dbReference type="EnsemblPlants" id="KEH32392"/>
    </source>
</evidence>
<dbReference type="Proteomes" id="UP000002051">
    <property type="component" value="Chromosome 4"/>
</dbReference>
<proteinExistence type="predicted"/>
<protein>
    <submittedName>
        <fullName evidence="1 2">Uncharacterized protein</fullName>
    </submittedName>
</protein>
<evidence type="ECO:0000313" key="3">
    <source>
        <dbReference type="Proteomes" id="UP000002051"/>
    </source>
</evidence>
<dbReference type="EMBL" id="CM001220">
    <property type="protein sequence ID" value="KEH32392.1"/>
    <property type="molecule type" value="Genomic_DNA"/>
</dbReference>
<reference evidence="2" key="3">
    <citation type="submission" date="2015-04" db="UniProtKB">
        <authorList>
            <consortium name="EnsemblPlants"/>
        </authorList>
    </citation>
    <scope>IDENTIFICATION</scope>
    <source>
        <strain evidence="2">cv. Jemalong A17</strain>
    </source>
</reference>
<accession>A0A072URV9</accession>
<reference evidence="1 3" key="2">
    <citation type="journal article" date="2014" name="BMC Genomics">
        <title>An improved genome release (version Mt4.0) for the model legume Medicago truncatula.</title>
        <authorList>
            <person name="Tang H."/>
            <person name="Krishnakumar V."/>
            <person name="Bidwell S."/>
            <person name="Rosen B."/>
            <person name="Chan A."/>
            <person name="Zhou S."/>
            <person name="Gentzbittel L."/>
            <person name="Childs K.L."/>
            <person name="Yandell M."/>
            <person name="Gundlach H."/>
            <person name="Mayer K.F."/>
            <person name="Schwartz D.C."/>
            <person name="Town C.D."/>
        </authorList>
    </citation>
    <scope>GENOME REANNOTATION</scope>
    <source>
        <strain evidence="1">A17</strain>
        <strain evidence="2 3">cv. Jemalong A17</strain>
    </source>
</reference>
<reference evidence="1 3" key="1">
    <citation type="journal article" date="2011" name="Nature">
        <title>The Medicago genome provides insight into the evolution of rhizobial symbioses.</title>
        <authorList>
            <person name="Young N.D."/>
            <person name="Debelle F."/>
            <person name="Oldroyd G.E."/>
            <person name="Geurts R."/>
            <person name="Cannon S.B."/>
            <person name="Udvardi M.K."/>
            <person name="Benedito V.A."/>
            <person name="Mayer K.F."/>
            <person name="Gouzy J."/>
            <person name="Schoof H."/>
            <person name="Van de Peer Y."/>
            <person name="Proost S."/>
            <person name="Cook D.R."/>
            <person name="Meyers B.C."/>
            <person name="Spannagl M."/>
            <person name="Cheung F."/>
            <person name="De Mita S."/>
            <person name="Krishnakumar V."/>
            <person name="Gundlach H."/>
            <person name="Zhou S."/>
            <person name="Mudge J."/>
            <person name="Bharti A.K."/>
            <person name="Murray J.D."/>
            <person name="Naoumkina M.A."/>
            <person name="Rosen B."/>
            <person name="Silverstein K.A."/>
            <person name="Tang H."/>
            <person name="Rombauts S."/>
            <person name="Zhao P.X."/>
            <person name="Zhou P."/>
            <person name="Barbe V."/>
            <person name="Bardou P."/>
            <person name="Bechner M."/>
            <person name="Bellec A."/>
            <person name="Berger A."/>
            <person name="Berges H."/>
            <person name="Bidwell S."/>
            <person name="Bisseling T."/>
            <person name="Choisne N."/>
            <person name="Couloux A."/>
            <person name="Denny R."/>
            <person name="Deshpande S."/>
            <person name="Dai X."/>
            <person name="Doyle J.J."/>
            <person name="Dudez A.M."/>
            <person name="Farmer A.D."/>
            <person name="Fouteau S."/>
            <person name="Franken C."/>
            <person name="Gibelin C."/>
            <person name="Gish J."/>
            <person name="Goldstein S."/>
            <person name="Gonzalez A.J."/>
            <person name="Green P.J."/>
            <person name="Hallab A."/>
            <person name="Hartog M."/>
            <person name="Hua A."/>
            <person name="Humphray S.J."/>
            <person name="Jeong D.H."/>
            <person name="Jing Y."/>
            <person name="Jocker A."/>
            <person name="Kenton S.M."/>
            <person name="Kim D.J."/>
            <person name="Klee K."/>
            <person name="Lai H."/>
            <person name="Lang C."/>
            <person name="Lin S."/>
            <person name="Macmil S.L."/>
            <person name="Magdelenat G."/>
            <person name="Matthews L."/>
            <person name="McCorrison J."/>
            <person name="Monaghan E.L."/>
            <person name="Mun J.H."/>
            <person name="Najar F.Z."/>
            <person name="Nicholson C."/>
            <person name="Noirot C."/>
            <person name="O'Bleness M."/>
            <person name="Paule C.R."/>
            <person name="Poulain J."/>
            <person name="Prion F."/>
            <person name="Qin B."/>
            <person name="Qu C."/>
            <person name="Retzel E.F."/>
            <person name="Riddle C."/>
            <person name="Sallet E."/>
            <person name="Samain S."/>
            <person name="Samson N."/>
            <person name="Sanders I."/>
            <person name="Saurat O."/>
            <person name="Scarpelli C."/>
            <person name="Schiex T."/>
            <person name="Segurens B."/>
            <person name="Severin A.J."/>
            <person name="Sherrier D.J."/>
            <person name="Shi R."/>
            <person name="Sims S."/>
            <person name="Singer S.R."/>
            <person name="Sinharoy S."/>
            <person name="Sterck L."/>
            <person name="Viollet A."/>
            <person name="Wang B.B."/>
            <person name="Wang K."/>
            <person name="Wang M."/>
            <person name="Wang X."/>
            <person name="Warfsmann J."/>
            <person name="Weissenbach J."/>
            <person name="White D.D."/>
            <person name="White J.D."/>
            <person name="Wiley G.B."/>
            <person name="Wincker P."/>
            <person name="Xing Y."/>
            <person name="Yang L."/>
            <person name="Yao Z."/>
            <person name="Ying F."/>
            <person name="Zhai J."/>
            <person name="Zhou L."/>
            <person name="Zuber A."/>
            <person name="Denarie J."/>
            <person name="Dixon R.A."/>
            <person name="May G.D."/>
            <person name="Schwartz D.C."/>
            <person name="Rogers J."/>
            <person name="Quetier F."/>
            <person name="Town C.D."/>
            <person name="Roe B.A."/>
        </authorList>
    </citation>
    <scope>NUCLEOTIDE SEQUENCE [LARGE SCALE GENOMIC DNA]</scope>
    <source>
        <strain evidence="1">A17</strain>
        <strain evidence="2 3">cv. Jemalong A17</strain>
    </source>
</reference>